<name>A0A1I0ZAV8_9CLOT</name>
<keyword evidence="2" id="KW-1185">Reference proteome</keyword>
<organism evidence="1 2">
    <name type="scientific">Clostridium frigidicarnis</name>
    <dbReference type="NCBI Taxonomy" id="84698"/>
    <lineage>
        <taxon>Bacteria</taxon>
        <taxon>Bacillati</taxon>
        <taxon>Bacillota</taxon>
        <taxon>Clostridia</taxon>
        <taxon>Eubacteriales</taxon>
        <taxon>Clostridiaceae</taxon>
        <taxon>Clostridium</taxon>
    </lineage>
</organism>
<dbReference type="Proteomes" id="UP000198619">
    <property type="component" value="Unassembled WGS sequence"/>
</dbReference>
<evidence type="ECO:0000313" key="2">
    <source>
        <dbReference type="Proteomes" id="UP000198619"/>
    </source>
</evidence>
<evidence type="ECO:0000313" key="1">
    <source>
        <dbReference type="EMBL" id="SFB21373.1"/>
    </source>
</evidence>
<accession>A0A1I0ZAV8</accession>
<reference evidence="1 2" key="1">
    <citation type="submission" date="2016-10" db="EMBL/GenBank/DDBJ databases">
        <authorList>
            <person name="de Groot N.N."/>
        </authorList>
    </citation>
    <scope>NUCLEOTIDE SEQUENCE [LARGE SCALE GENOMIC DNA]</scope>
    <source>
        <strain evidence="1 2">DSM 12271</strain>
    </source>
</reference>
<dbReference type="AlphaFoldDB" id="A0A1I0ZAV8"/>
<gene>
    <name evidence="1" type="ORF">SAMN04488528_101810</name>
</gene>
<dbReference type="RefSeq" id="WP_090041659.1">
    <property type="nucleotide sequence ID" value="NZ_FOKI01000018.1"/>
</dbReference>
<protein>
    <submittedName>
        <fullName evidence="1">Uncharacterized protein</fullName>
    </submittedName>
</protein>
<sequence length="59" mass="6816">MKDKEKNSFLKDLMKNQAFINSGAISAYRTDIVKDEIDSLTNEKNNNNFTGIENKPEEY</sequence>
<dbReference type="EMBL" id="FOKI01000018">
    <property type="protein sequence ID" value="SFB21373.1"/>
    <property type="molecule type" value="Genomic_DNA"/>
</dbReference>
<proteinExistence type="predicted"/>